<dbReference type="EMBL" id="AP024447">
    <property type="protein sequence ID" value="BCS25930.1"/>
    <property type="molecule type" value="Genomic_DNA"/>
</dbReference>
<evidence type="ECO:0000313" key="1">
    <source>
        <dbReference type="EMBL" id="BCS25930.1"/>
    </source>
</evidence>
<gene>
    <name evidence="1" type="ORF">APUU_50641A</name>
</gene>
<evidence type="ECO:0000313" key="2">
    <source>
        <dbReference type="Proteomes" id="UP000654913"/>
    </source>
</evidence>
<sequence length="130" mass="14149">MVQRMVIRADRRHGNENWRDRRRRATIEGGFQEALASEVVSWCRVLGSAHAVAARPLIGWRQLAGRSTRPLALRQLVDALAARAPVHHSHGSAVRRPLLEPLVACGGGIAPVAAMGENGEIQSMLASILH</sequence>
<protein>
    <submittedName>
        <fullName evidence="1">Uncharacterized protein</fullName>
    </submittedName>
</protein>
<accession>A0A7R8AQU0</accession>
<dbReference type="KEGG" id="apuu:APUU_50641A"/>
<proteinExistence type="predicted"/>
<dbReference type="GeneID" id="64975935"/>
<dbReference type="Proteomes" id="UP000654913">
    <property type="component" value="Chromosome 5"/>
</dbReference>
<dbReference type="AlphaFoldDB" id="A0A7R8AQU0"/>
<reference evidence="1" key="1">
    <citation type="submission" date="2021-01" db="EMBL/GenBank/DDBJ databases">
        <authorList>
            <consortium name="Aspergillus puulaauensis MK2 genome sequencing consortium"/>
            <person name="Kazuki M."/>
            <person name="Futagami T."/>
        </authorList>
    </citation>
    <scope>NUCLEOTIDE SEQUENCE</scope>
    <source>
        <strain evidence="1">MK2</strain>
    </source>
</reference>
<keyword evidence="2" id="KW-1185">Reference proteome</keyword>
<reference evidence="1" key="2">
    <citation type="submission" date="2021-02" db="EMBL/GenBank/DDBJ databases">
        <title>Aspergillus puulaauensis MK2 genome sequence.</title>
        <authorList>
            <person name="Futagami T."/>
            <person name="Mori K."/>
            <person name="Kadooka C."/>
            <person name="Tanaka T."/>
        </authorList>
    </citation>
    <scope>NUCLEOTIDE SEQUENCE</scope>
    <source>
        <strain evidence="1">MK2</strain>
    </source>
</reference>
<name>A0A7R8AQU0_9EURO</name>
<organism evidence="1 2">
    <name type="scientific">Aspergillus puulaauensis</name>
    <dbReference type="NCBI Taxonomy" id="1220207"/>
    <lineage>
        <taxon>Eukaryota</taxon>
        <taxon>Fungi</taxon>
        <taxon>Dikarya</taxon>
        <taxon>Ascomycota</taxon>
        <taxon>Pezizomycotina</taxon>
        <taxon>Eurotiomycetes</taxon>
        <taxon>Eurotiomycetidae</taxon>
        <taxon>Eurotiales</taxon>
        <taxon>Aspergillaceae</taxon>
        <taxon>Aspergillus</taxon>
    </lineage>
</organism>
<dbReference type="RefSeq" id="XP_041558124.1">
    <property type="nucleotide sequence ID" value="XM_041705660.1"/>
</dbReference>